<feature type="domain" description="Anticodon-binding" evidence="5">
    <location>
        <begin position="322"/>
        <end position="410"/>
    </location>
</feature>
<gene>
    <name evidence="6" type="ORF">A2V81_00770</name>
</gene>
<dbReference type="Gene3D" id="3.30.930.10">
    <property type="entry name" value="Bira Bifunctional Protein, Domain 2"/>
    <property type="match status" value="1"/>
</dbReference>
<accession>A0A1F4XI92</accession>
<evidence type="ECO:0000256" key="2">
    <source>
        <dbReference type="ARBA" id="ARBA00023146"/>
    </source>
</evidence>
<organism evidence="6 7">
    <name type="scientific">Candidatus Abawacabacteria bacterium RBG_16_42_10</name>
    <dbReference type="NCBI Taxonomy" id="1817814"/>
    <lineage>
        <taxon>Bacteria</taxon>
        <taxon>Candidatus Abawacaibacteriota</taxon>
    </lineage>
</organism>
<dbReference type="SUPFAM" id="SSF52954">
    <property type="entry name" value="Class II aaRS ABD-related"/>
    <property type="match status" value="1"/>
</dbReference>
<dbReference type="GO" id="GO:0006427">
    <property type="term" value="P:histidyl-tRNA aminoacylation"/>
    <property type="evidence" value="ECO:0007669"/>
    <property type="project" value="TreeGrafter"/>
</dbReference>
<dbReference type="Proteomes" id="UP000177614">
    <property type="component" value="Unassembled WGS sequence"/>
</dbReference>
<dbReference type="Gene3D" id="3.40.50.800">
    <property type="entry name" value="Anticodon-binding domain"/>
    <property type="match status" value="1"/>
</dbReference>
<dbReference type="InterPro" id="IPR004516">
    <property type="entry name" value="HisRS/HisZ"/>
</dbReference>
<dbReference type="STRING" id="1817814.A2V81_00770"/>
<dbReference type="AlphaFoldDB" id="A0A1F4XI92"/>
<dbReference type="PANTHER" id="PTHR43707:SF1">
    <property type="entry name" value="HISTIDINE--TRNA LIGASE, MITOCHONDRIAL-RELATED"/>
    <property type="match status" value="1"/>
</dbReference>
<dbReference type="InterPro" id="IPR004154">
    <property type="entry name" value="Anticodon-bd"/>
</dbReference>
<keyword evidence="2" id="KW-0436">Ligase</keyword>
<evidence type="ECO:0000313" key="6">
    <source>
        <dbReference type="EMBL" id="OGC81328.1"/>
    </source>
</evidence>
<dbReference type="Pfam" id="PF03129">
    <property type="entry name" value="HGTP_anticodon"/>
    <property type="match status" value="1"/>
</dbReference>
<comment type="caution">
    <text evidence="6">The sequence shown here is derived from an EMBL/GenBank/DDBJ whole genome shotgun (WGS) entry which is preliminary data.</text>
</comment>
<comment type="similarity">
    <text evidence="1">Belongs to the class-II aminoacyl-tRNA synthetase family.</text>
</comment>
<name>A0A1F4XI92_9BACT</name>
<evidence type="ECO:0000256" key="1">
    <source>
        <dbReference type="ARBA" id="ARBA00008226"/>
    </source>
</evidence>
<protein>
    <recommendedName>
        <fullName evidence="3">Histidyl-tRNA synthetase</fullName>
    </recommendedName>
</protein>
<evidence type="ECO:0000259" key="5">
    <source>
        <dbReference type="Pfam" id="PF03129"/>
    </source>
</evidence>
<evidence type="ECO:0000313" key="7">
    <source>
        <dbReference type="Proteomes" id="UP000177614"/>
    </source>
</evidence>
<feature type="binding site" evidence="4">
    <location>
        <position position="125"/>
    </location>
    <ligand>
        <name>L-histidine</name>
        <dbReference type="ChEBI" id="CHEBI:57595"/>
    </ligand>
</feature>
<evidence type="ECO:0000256" key="3">
    <source>
        <dbReference type="ARBA" id="ARBA00030619"/>
    </source>
</evidence>
<dbReference type="InterPro" id="IPR045864">
    <property type="entry name" value="aa-tRNA-synth_II/BPL/LPL"/>
</dbReference>
<sequence length="431" mass="49823">MRDMLPYDHSFASFIKRVIRYRCRQSGIRRITTPIFEKPIILQNLPQAHWGERALITYPNGENNDLLLRNNFLLGVMRSYITHKMHTEPQPVELYALDLCFHTETKVVQGVSQNYLHQFLGFDIEIIGEDDPALDAQILKLWKTICEDAGIGVALHIRLSKIGDIESRTQFIADLQQYYSGKERSLCDRCRENLHTKPLALLSCEEEDCKILAKLAPKIDQYLSSDVKKFYLHLEEYLEALGVDFEWQENLFPEDISVFQPLYGEIYLDKKKIGYTGHYSRLLAEEGFDGLSGRSLFINLEDVIEFMQDQKVLVPFKDNIHVYIAQLGPEAKKKGLSLLYALREQGIKAIGSMGKGSMQEQVDMAYKFKIPYCLLLGRMEVQENTILIRDMKTGKRETVPFAKVIDKLLQKIPAAELDKVKKEDIEKEFRD</sequence>
<dbReference type="PIRSF" id="PIRSF001549">
    <property type="entry name" value="His-tRNA_synth"/>
    <property type="match status" value="1"/>
</dbReference>
<dbReference type="InterPro" id="IPR033656">
    <property type="entry name" value="HisRS_anticodon"/>
</dbReference>
<dbReference type="GO" id="GO:0004821">
    <property type="term" value="F:histidine-tRNA ligase activity"/>
    <property type="evidence" value="ECO:0007669"/>
    <property type="project" value="TreeGrafter"/>
</dbReference>
<dbReference type="PANTHER" id="PTHR43707">
    <property type="entry name" value="HISTIDYL-TRNA SYNTHETASE"/>
    <property type="match status" value="1"/>
</dbReference>
<dbReference type="SUPFAM" id="SSF55681">
    <property type="entry name" value="Class II aaRS and biotin synthetases"/>
    <property type="match status" value="1"/>
</dbReference>
<proteinExistence type="inferred from homology"/>
<dbReference type="InterPro" id="IPR036621">
    <property type="entry name" value="Anticodon-bd_dom_sf"/>
</dbReference>
<keyword evidence="2" id="KW-0030">Aminoacyl-tRNA synthetase</keyword>
<dbReference type="GO" id="GO:0005737">
    <property type="term" value="C:cytoplasm"/>
    <property type="evidence" value="ECO:0007669"/>
    <property type="project" value="InterPro"/>
</dbReference>
<reference evidence="6 7" key="1">
    <citation type="journal article" date="2016" name="Nat. Commun.">
        <title>Thousands of microbial genomes shed light on interconnected biogeochemical processes in an aquifer system.</title>
        <authorList>
            <person name="Anantharaman K."/>
            <person name="Brown C.T."/>
            <person name="Hug L.A."/>
            <person name="Sharon I."/>
            <person name="Castelle C.J."/>
            <person name="Probst A.J."/>
            <person name="Thomas B.C."/>
            <person name="Singh A."/>
            <person name="Wilkins M.J."/>
            <person name="Karaoz U."/>
            <person name="Brodie E.L."/>
            <person name="Williams K.H."/>
            <person name="Hubbard S.S."/>
            <person name="Banfield J.F."/>
        </authorList>
    </citation>
    <scope>NUCLEOTIDE SEQUENCE [LARGE SCALE GENOMIC DNA]</scope>
</reference>
<evidence type="ECO:0000256" key="4">
    <source>
        <dbReference type="PIRSR" id="PIRSR001549-1"/>
    </source>
</evidence>
<dbReference type="CDD" id="cd00859">
    <property type="entry name" value="HisRS_anticodon"/>
    <property type="match status" value="1"/>
</dbReference>
<dbReference type="EMBL" id="MEWR01000028">
    <property type="protein sequence ID" value="OGC81328.1"/>
    <property type="molecule type" value="Genomic_DNA"/>
</dbReference>